<comment type="function">
    <text evidence="4">Mediates inactivation of the TORC1 complex in response to amino acid starvation. Required for meiotic nuclear division.</text>
</comment>
<dbReference type="Pfam" id="PF24064">
    <property type="entry name" value="HTH_NPRL3"/>
    <property type="match status" value="1"/>
</dbReference>
<feature type="region of interest" description="Disordered" evidence="5">
    <location>
        <begin position="323"/>
        <end position="403"/>
    </location>
</feature>
<feature type="compositionally biased region" description="Basic residues" evidence="5">
    <location>
        <begin position="348"/>
        <end position="366"/>
    </location>
</feature>
<gene>
    <name evidence="7" type="ORF">LIPSTDRAFT_74313</name>
</gene>
<keyword evidence="8" id="KW-1185">Reference proteome</keyword>
<feature type="compositionally biased region" description="Basic and acidic residues" evidence="5">
    <location>
        <begin position="535"/>
        <end position="547"/>
    </location>
</feature>
<feature type="domain" description="GATOR1 complex protein NPRL3 C-terminal HTH" evidence="6">
    <location>
        <begin position="1056"/>
        <end position="1116"/>
    </location>
</feature>
<evidence type="ECO:0000313" key="7">
    <source>
        <dbReference type="EMBL" id="ODQ70837.1"/>
    </source>
</evidence>
<feature type="compositionally biased region" description="Low complexity" evidence="5">
    <location>
        <begin position="169"/>
        <end position="182"/>
    </location>
</feature>
<dbReference type="InterPro" id="IPR005365">
    <property type="entry name" value="Npr3"/>
</dbReference>
<evidence type="ECO:0000256" key="1">
    <source>
        <dbReference type="ARBA" id="ARBA00010546"/>
    </source>
</evidence>
<dbReference type="GO" id="GO:1990130">
    <property type="term" value="C:GATOR1 complex"/>
    <property type="evidence" value="ECO:0007669"/>
    <property type="project" value="TreeGrafter"/>
</dbReference>
<evidence type="ECO:0000313" key="8">
    <source>
        <dbReference type="Proteomes" id="UP000094385"/>
    </source>
</evidence>
<organism evidence="7 8">
    <name type="scientific">Lipomyces starkeyi NRRL Y-11557</name>
    <dbReference type="NCBI Taxonomy" id="675824"/>
    <lineage>
        <taxon>Eukaryota</taxon>
        <taxon>Fungi</taxon>
        <taxon>Dikarya</taxon>
        <taxon>Ascomycota</taxon>
        <taxon>Saccharomycotina</taxon>
        <taxon>Lipomycetes</taxon>
        <taxon>Lipomycetales</taxon>
        <taxon>Lipomycetaceae</taxon>
        <taxon>Lipomyces</taxon>
    </lineage>
</organism>
<feature type="compositionally biased region" description="Basic and acidic residues" evidence="5">
    <location>
        <begin position="336"/>
        <end position="347"/>
    </location>
</feature>
<comment type="subcellular location">
    <subcellularLocation>
        <location evidence="4">Vacuole membrane</location>
        <topology evidence="4">Peripheral membrane protein</topology>
    </subcellularLocation>
</comment>
<dbReference type="OrthoDB" id="18648at2759"/>
<dbReference type="InterPro" id="IPR056603">
    <property type="entry name" value="HTH_NPRL3"/>
</dbReference>
<evidence type="ECO:0000256" key="2">
    <source>
        <dbReference type="ARBA" id="ARBA00017880"/>
    </source>
</evidence>
<feature type="compositionally biased region" description="Acidic residues" evidence="5">
    <location>
        <begin position="136"/>
        <end position="160"/>
    </location>
</feature>
<feature type="compositionally biased region" description="Low complexity" evidence="5">
    <location>
        <begin position="610"/>
        <end position="619"/>
    </location>
</feature>
<dbReference type="GO" id="GO:0038202">
    <property type="term" value="P:TORC1 signaling"/>
    <property type="evidence" value="ECO:0007669"/>
    <property type="project" value="TreeGrafter"/>
</dbReference>
<proteinExistence type="inferred from homology"/>
<evidence type="ECO:0000256" key="3">
    <source>
        <dbReference type="ARBA" id="ARBA00030028"/>
    </source>
</evidence>
<feature type="region of interest" description="Disordered" evidence="5">
    <location>
        <begin position="271"/>
        <end position="291"/>
    </location>
</feature>
<evidence type="ECO:0000256" key="5">
    <source>
        <dbReference type="SAM" id="MobiDB-lite"/>
    </source>
</evidence>
<sequence>MSSRAPTGPGLTPHLLGIMLVITTPNGPQFVFNYPQTANAPSSRQVKGKSAAPASSTLASSIRYRKLDVDTSPLPYSTPSSPALGAMPAASSRLYRFDSPDTSPPSSAYNSSSSYSSSSSDSDDDNLRFSSSAGSEEVEDSDDDDADIDNALDLEIDVVESSDGNSLHRSSSSPRPGARSLSQILALGSGSDVVPGGGAVPSHQARHDHRQSRRRRKQVAGGGLLRGSRPRSHTPSGHSSNGIRTNLSKSLVLEDSPVHLPAIMPEPARALATSSQLQRRGISPSAEAVSSPRLAALSTIDTTTIAKNSKLDDIANALRTSNVAPSARSVSNTRDAFSRRRSLDSPHSHHHHHHQRHHHHHDRRRKSSTDNVVQNPNGSDDEERSGNADRNSQPSAEIHQPPWEKSFGYDADFLAALLCPRRSMCDTKFELTVGDLAFLGLPMHARLDGKWKRSAEDRVRKLRRTQGGSASASVTIKSITSDSDRFDSVFGYEEEGDDADEEYFDDDMEVESSTNALERSLLSLTLESNQASGHENVKENSGSDEKSMTISTAGDERSSLANNINNMFHAFQSRSANYAAAASDGNYEGLIDRSADEISDNFPSDDQDEPSSSIEPSSITGSRAPSVMPSPLLEAALQPLRNKSASNDEKSSMNMFHVVFAMNPPELEYNVRVDEMYDYVAAPLAECLRYEQHKSNYVWKQAQMMIRLRESAAMSGLPQEELWAQTLTKSSLALALAQIFLAISTSSIAKVVINGSTRSFQIPIQMHSATLPSILEPVTVPGFYLTTEDYSVRLGTNPEDSQHIGQGGMPFLEHALLLLDEADKIINELQTDPRSPMARFIRSVSPTESLLKVSANTELSLRDAECYARHLIYWRRARIIIPVHRRGIYIVAPTAPLSWLTPSSLRTHSKLFAKTFSSLPSLPRILEEISSHEPRPYGTLIPSHNMRERYLDALAWLLRLGYLAQLRTFIWLRISKAIKKSVANDERLRKVLESSRGEYDHDEDDDDDDGYDIVLSDIASISRRQGENGAASLNQLFAEENQLEDTIILEPDRANVLERKWMDKIVAGQNEGMVELFWKLAKYMNGKVAFEDVPGKEGIERRDVRNLLAVVKEHIIISRHW</sequence>
<dbReference type="PANTHER" id="PTHR13153:SF5">
    <property type="entry name" value="GATOR COMPLEX PROTEIN NPRL3"/>
    <property type="match status" value="1"/>
</dbReference>
<feature type="compositionally biased region" description="Polar residues" evidence="5">
    <location>
        <begin position="369"/>
        <end position="378"/>
    </location>
</feature>
<dbReference type="GO" id="GO:0051321">
    <property type="term" value="P:meiotic cell cycle"/>
    <property type="evidence" value="ECO:0007669"/>
    <property type="project" value="UniProtKB-UniRule"/>
</dbReference>
<comment type="similarity">
    <text evidence="1 4">Belongs to the NPR3 family.</text>
</comment>
<dbReference type="Pfam" id="PF03666">
    <property type="entry name" value="NPR3"/>
    <property type="match status" value="1"/>
</dbReference>
<dbReference type="GO" id="GO:0005774">
    <property type="term" value="C:vacuolar membrane"/>
    <property type="evidence" value="ECO:0007669"/>
    <property type="project" value="UniProtKB-SubCell"/>
</dbReference>
<dbReference type="GO" id="GO:0010508">
    <property type="term" value="P:positive regulation of autophagy"/>
    <property type="evidence" value="ECO:0007669"/>
    <property type="project" value="TreeGrafter"/>
</dbReference>
<keyword evidence="4" id="KW-0732">Signal</keyword>
<evidence type="ECO:0000256" key="4">
    <source>
        <dbReference type="RuleBase" id="RU368069"/>
    </source>
</evidence>
<reference evidence="7 8" key="1">
    <citation type="journal article" date="2016" name="Proc. Natl. Acad. Sci. U.S.A.">
        <title>Comparative genomics of biotechnologically important yeasts.</title>
        <authorList>
            <person name="Riley R."/>
            <person name="Haridas S."/>
            <person name="Wolfe K.H."/>
            <person name="Lopes M.R."/>
            <person name="Hittinger C.T."/>
            <person name="Goeker M."/>
            <person name="Salamov A.A."/>
            <person name="Wisecaver J.H."/>
            <person name="Long T.M."/>
            <person name="Calvey C.H."/>
            <person name="Aerts A.L."/>
            <person name="Barry K.W."/>
            <person name="Choi C."/>
            <person name="Clum A."/>
            <person name="Coughlan A.Y."/>
            <person name="Deshpande S."/>
            <person name="Douglass A.P."/>
            <person name="Hanson S.J."/>
            <person name="Klenk H.-P."/>
            <person name="LaButti K.M."/>
            <person name="Lapidus A."/>
            <person name="Lindquist E.A."/>
            <person name="Lipzen A.M."/>
            <person name="Meier-Kolthoff J.P."/>
            <person name="Ohm R.A."/>
            <person name="Otillar R.P."/>
            <person name="Pangilinan J.L."/>
            <person name="Peng Y."/>
            <person name="Rokas A."/>
            <person name="Rosa C.A."/>
            <person name="Scheuner C."/>
            <person name="Sibirny A.A."/>
            <person name="Slot J.C."/>
            <person name="Stielow J.B."/>
            <person name="Sun H."/>
            <person name="Kurtzman C.P."/>
            <person name="Blackwell M."/>
            <person name="Grigoriev I.V."/>
            <person name="Jeffries T.W."/>
        </authorList>
    </citation>
    <scope>NUCLEOTIDE SEQUENCE [LARGE SCALE GENOMIC DNA]</scope>
    <source>
        <strain evidence="7 8">NRRL Y-11557</strain>
    </source>
</reference>
<keyword evidence="4" id="KW-0469">Meiosis</keyword>
<dbReference type="EMBL" id="KV454299">
    <property type="protein sequence ID" value="ODQ70837.1"/>
    <property type="molecule type" value="Genomic_DNA"/>
</dbReference>
<accession>A0A1E3Q1C3</accession>
<feature type="compositionally biased region" description="Basic residues" evidence="5">
    <location>
        <begin position="204"/>
        <end position="218"/>
    </location>
</feature>
<dbReference type="STRING" id="675824.A0A1E3Q1C3"/>
<feature type="compositionally biased region" description="Polar residues" evidence="5">
    <location>
        <begin position="323"/>
        <end position="335"/>
    </location>
</feature>
<dbReference type="PANTHER" id="PTHR13153">
    <property type="entry name" value="CGTHBA PROTEIN -14 GENE PROTEIN"/>
    <property type="match status" value="1"/>
</dbReference>
<feature type="region of interest" description="Disordered" evidence="5">
    <location>
        <begin position="526"/>
        <end position="553"/>
    </location>
</feature>
<dbReference type="AlphaFoldDB" id="A0A1E3Q1C3"/>
<dbReference type="Proteomes" id="UP000094385">
    <property type="component" value="Unassembled WGS sequence"/>
</dbReference>
<dbReference type="GO" id="GO:0034198">
    <property type="term" value="P:cellular response to amino acid starvation"/>
    <property type="evidence" value="ECO:0007669"/>
    <property type="project" value="TreeGrafter"/>
</dbReference>
<name>A0A1E3Q1C3_LIPST</name>
<feature type="compositionally biased region" description="Polar residues" evidence="5">
    <location>
        <begin position="233"/>
        <end position="245"/>
    </location>
</feature>
<protein>
    <recommendedName>
        <fullName evidence="2 4">Nitrogen permease regulator 3</fullName>
    </recommendedName>
    <alternativeName>
        <fullName evidence="3 4">Required for meiotic nuclear division protein 11</fullName>
    </alternativeName>
</protein>
<feature type="region of interest" description="Disordered" evidence="5">
    <location>
        <begin position="597"/>
        <end position="627"/>
    </location>
</feature>
<feature type="compositionally biased region" description="Low complexity" evidence="5">
    <location>
        <begin position="104"/>
        <end position="120"/>
    </location>
</feature>
<dbReference type="GO" id="GO:1904262">
    <property type="term" value="P:negative regulation of TORC1 signaling"/>
    <property type="evidence" value="ECO:0007669"/>
    <property type="project" value="TreeGrafter"/>
</dbReference>
<feature type="compositionally biased region" description="Acidic residues" evidence="5">
    <location>
        <begin position="597"/>
        <end position="609"/>
    </location>
</feature>
<feature type="region of interest" description="Disordered" evidence="5">
    <location>
        <begin position="95"/>
        <end position="245"/>
    </location>
</feature>
<evidence type="ECO:0000259" key="6">
    <source>
        <dbReference type="Pfam" id="PF24064"/>
    </source>
</evidence>